<dbReference type="STRING" id="191770.SAMN04488013_11264"/>
<reference evidence="1" key="2">
    <citation type="submission" date="2019-08" db="EMBL/GenBank/DDBJ databases">
        <title>Marinilactibacillus psychrotolerans M13-2T whole genome sequencing project.</title>
        <authorList>
            <person name="Ishikawa M."/>
            <person name="Suzuki T."/>
            <person name="Matsutani M."/>
        </authorList>
    </citation>
    <scope>NUCLEOTIDE SEQUENCE</scope>
    <source>
        <strain evidence="1">M13-2T</strain>
    </source>
</reference>
<evidence type="ECO:0000313" key="4">
    <source>
        <dbReference type="Proteomes" id="UP000307201"/>
    </source>
</evidence>
<dbReference type="RefSeq" id="WP_091762284.1">
    <property type="nucleotide sequence ID" value="NZ_BJVX01000011.1"/>
</dbReference>
<comment type="caution">
    <text evidence="3">The sequence shown here is derived from an EMBL/GenBank/DDBJ whole genome shotgun (WGS) entry which is preliminary data.</text>
</comment>
<evidence type="ECO:0000313" key="3">
    <source>
        <dbReference type="EMBL" id="TLQ09386.1"/>
    </source>
</evidence>
<sequence>MENKQSALILPPDEKVILEKRANIKDKWYNYIGGKVILTNKALYFNSNKLNLKEDATRIVLDDIHVLRKGNSLIVFPNRIIVGDRQGNEYTLVVTNRNEFYNALEDQLK</sequence>
<dbReference type="Gene3D" id="2.30.29.30">
    <property type="entry name" value="Pleckstrin-homology domain (PH domain)/Phosphotyrosine-binding domain (PTB)"/>
    <property type="match status" value="1"/>
</dbReference>
<name>A0A511H1H3_9LACT</name>
<dbReference type="OrthoDB" id="208615at186826"/>
<proteinExistence type="predicted"/>
<evidence type="ECO:0000313" key="2">
    <source>
        <dbReference type="EMBL" id="MFL2102821.1"/>
    </source>
</evidence>
<dbReference type="Proteomes" id="UP001625374">
    <property type="component" value="Unassembled WGS sequence"/>
</dbReference>
<accession>A0A511H1H3</accession>
<evidence type="ECO:0000313" key="1">
    <source>
        <dbReference type="EMBL" id="GEQ36306.1"/>
    </source>
</evidence>
<evidence type="ECO:0008006" key="6">
    <source>
        <dbReference type="Google" id="ProtNLM"/>
    </source>
</evidence>
<dbReference type="InterPro" id="IPR011993">
    <property type="entry name" value="PH-like_dom_sf"/>
</dbReference>
<reference evidence="2 5" key="3">
    <citation type="submission" date="2024-08" db="EMBL/GenBank/DDBJ databases">
        <authorList>
            <person name="Arias E."/>
        </authorList>
    </citation>
    <scope>NUCLEOTIDE SEQUENCE [LARGE SCALE GENOMIC DNA]</scope>
    <source>
        <strain evidence="2 5">FAM 24106</strain>
    </source>
</reference>
<dbReference type="Proteomes" id="UP000887127">
    <property type="component" value="Unassembled WGS sequence"/>
</dbReference>
<reference evidence="3 4" key="1">
    <citation type="submission" date="2019-05" db="EMBL/GenBank/DDBJ databases">
        <title>The metagenome of a microbial culture collection derived from dairy environment covers the genomic content of the human microbiome.</title>
        <authorList>
            <person name="Roder T."/>
            <person name="Wuthrich D."/>
            <person name="Sattari Z."/>
            <person name="Von Ah U."/>
            <person name="Bar C."/>
            <person name="Ronchi F."/>
            <person name="Macpherson A.J."/>
            <person name="Ganal-Vonarburg S.C."/>
            <person name="Bruggmann R."/>
            <person name="Vergeres G."/>
        </authorList>
    </citation>
    <scope>NUCLEOTIDE SEQUENCE [LARGE SCALE GENOMIC DNA]</scope>
    <source>
        <strain evidence="3 4">FAM 24235</strain>
    </source>
</reference>
<organism evidence="3 4">
    <name type="scientific">Marinilactibacillus psychrotolerans</name>
    <dbReference type="NCBI Taxonomy" id="191770"/>
    <lineage>
        <taxon>Bacteria</taxon>
        <taxon>Bacillati</taxon>
        <taxon>Bacillota</taxon>
        <taxon>Bacilli</taxon>
        <taxon>Lactobacillales</taxon>
        <taxon>Carnobacteriaceae</taxon>
        <taxon>Marinilactibacillus</taxon>
    </lineage>
</organism>
<evidence type="ECO:0000313" key="5">
    <source>
        <dbReference type="Proteomes" id="UP001625374"/>
    </source>
</evidence>
<protein>
    <recommendedName>
        <fullName evidence="6">GRAM domain-containing protein</fullName>
    </recommendedName>
</protein>
<dbReference type="AlphaFoldDB" id="A0A511H1H3"/>
<dbReference type="GeneID" id="96911677"/>
<dbReference type="EMBL" id="JBGQQK010000014">
    <property type="protein sequence ID" value="MFL2102821.1"/>
    <property type="molecule type" value="Genomic_DNA"/>
</dbReference>
<gene>
    <name evidence="2" type="ORF">ACEN37_06080</name>
    <name evidence="3" type="ORF">FEZ48_01125</name>
    <name evidence="1" type="ORF">M132T_18140</name>
</gene>
<dbReference type="EMBL" id="VBTE01000002">
    <property type="protein sequence ID" value="TLQ09386.1"/>
    <property type="molecule type" value="Genomic_DNA"/>
</dbReference>
<dbReference type="Proteomes" id="UP000307201">
    <property type="component" value="Unassembled WGS sequence"/>
</dbReference>
<dbReference type="EMBL" id="BKBI01000012">
    <property type="protein sequence ID" value="GEQ36306.1"/>
    <property type="molecule type" value="Genomic_DNA"/>
</dbReference>
<keyword evidence="5" id="KW-1185">Reference proteome</keyword>